<evidence type="ECO:0000259" key="2">
    <source>
        <dbReference type="Pfam" id="PF00149"/>
    </source>
</evidence>
<dbReference type="AlphaFoldDB" id="A0A5R9PK81"/>
<feature type="domain" description="Calcineurin-like phosphoesterase" evidence="2">
    <location>
        <begin position="106"/>
        <end position="322"/>
    </location>
</feature>
<proteinExistence type="predicted"/>
<dbReference type="Pfam" id="PF00149">
    <property type="entry name" value="Metallophos"/>
    <property type="match status" value="1"/>
</dbReference>
<dbReference type="GO" id="GO:0016787">
    <property type="term" value="F:hydrolase activity"/>
    <property type="evidence" value="ECO:0007669"/>
    <property type="project" value="InterPro"/>
</dbReference>
<evidence type="ECO:0000256" key="1">
    <source>
        <dbReference type="SAM" id="SignalP"/>
    </source>
</evidence>
<dbReference type="InterPro" id="IPR004843">
    <property type="entry name" value="Calcineurin-like_PHP"/>
</dbReference>
<protein>
    <submittedName>
        <fullName evidence="3">Metallophosphoesterase</fullName>
    </submittedName>
</protein>
<dbReference type="Gene3D" id="3.60.21.10">
    <property type="match status" value="1"/>
</dbReference>
<comment type="caution">
    <text evidence="3">The sequence shown here is derived from an EMBL/GenBank/DDBJ whole genome shotgun (WGS) entry which is preliminary data.</text>
</comment>
<dbReference type="PANTHER" id="PTHR46546">
    <property type="entry name" value="SHEWANELLA-LIKE PROTEIN PHOSPHATASE 1"/>
    <property type="match status" value="1"/>
</dbReference>
<evidence type="ECO:0000313" key="3">
    <source>
        <dbReference type="EMBL" id="TLX23148.1"/>
    </source>
</evidence>
<accession>A0A5R9PK81</accession>
<dbReference type="EMBL" id="SROY01000001">
    <property type="protein sequence ID" value="TLX23148.1"/>
    <property type="molecule type" value="Genomic_DNA"/>
</dbReference>
<gene>
    <name evidence="3" type="ORF">E5S66_03755</name>
</gene>
<dbReference type="STRING" id="1123377.GCA_000423885_00979"/>
<keyword evidence="1" id="KW-0732">Signal</keyword>
<evidence type="ECO:0000313" key="4">
    <source>
        <dbReference type="Proteomes" id="UP000308508"/>
    </source>
</evidence>
<dbReference type="PANTHER" id="PTHR46546:SF4">
    <property type="entry name" value="SHEWANELLA-LIKE PROTEIN PHOSPHATASE 1"/>
    <property type="match status" value="1"/>
</dbReference>
<organism evidence="3 4">
    <name type="scientific">Thermomonas fusca</name>
    <dbReference type="NCBI Taxonomy" id="215690"/>
    <lineage>
        <taxon>Bacteria</taxon>
        <taxon>Pseudomonadati</taxon>
        <taxon>Pseudomonadota</taxon>
        <taxon>Gammaproteobacteria</taxon>
        <taxon>Lysobacterales</taxon>
        <taxon>Lysobacteraceae</taxon>
        <taxon>Thermomonas</taxon>
    </lineage>
</organism>
<keyword evidence="4" id="KW-1185">Reference proteome</keyword>
<dbReference type="PROSITE" id="PS51257">
    <property type="entry name" value="PROKAR_LIPOPROTEIN"/>
    <property type="match status" value="1"/>
</dbReference>
<feature type="signal peptide" evidence="1">
    <location>
        <begin position="1"/>
        <end position="38"/>
    </location>
</feature>
<feature type="chain" id="PRO_5024424790" evidence="1">
    <location>
        <begin position="39"/>
        <end position="381"/>
    </location>
</feature>
<dbReference type="Proteomes" id="UP000308508">
    <property type="component" value="Unassembled WGS sequence"/>
</dbReference>
<reference evidence="3 4" key="1">
    <citation type="submission" date="2019-04" db="EMBL/GenBank/DDBJ databases">
        <authorList>
            <person name="Grouzdev D.S."/>
            <person name="Nazina T.N."/>
        </authorList>
    </citation>
    <scope>NUCLEOTIDE SEQUENCE [LARGE SCALE GENOMIC DNA]</scope>
    <source>
        <strain evidence="3 4">SHC 3-19</strain>
    </source>
</reference>
<dbReference type="InterPro" id="IPR029052">
    <property type="entry name" value="Metallo-depent_PP-like"/>
</dbReference>
<sequence length="381" mass="40790">MAARFQPLLTVLRRCLLPGGLAVLIGACAATGPTPPFAAIAGDGPYVFHAAGNQLDALWVCGGKVVRSRLPARDGAVVKPRCGYPHAVAIPARIDAGEMPLPAGARIIAVSDIHGRYALLAQLLRAHRVIDGGDRWNAGRDHLVVAGDVFDRGEDVTEILWLLFQLQQQARAAGGAVHFLLGNHETMALYGSTHYVHPALIDNARLLGRSYDALYAADSVLGQWLRTRPVLLRLGDTLFLHGGIAPQDTGLVDAMATTNAAYQHSLGTPRKQIEADPALAPLYDHKTSPIWYRGYFDGQLDTPAVQALAARLGVARIVVGHTTIGEVASFHGGRVIAIDGGLKRGKTGQLLFIEGDRLSRGLLDGRREALPALQEVPRDQD</sequence>
<dbReference type="SUPFAM" id="SSF56300">
    <property type="entry name" value="Metallo-dependent phosphatases"/>
    <property type="match status" value="1"/>
</dbReference>
<name>A0A5R9PK81_9GAMM</name>